<organism evidence="1 2">
    <name type="scientific">Cichorium intybus</name>
    <name type="common">Chicory</name>
    <dbReference type="NCBI Taxonomy" id="13427"/>
    <lineage>
        <taxon>Eukaryota</taxon>
        <taxon>Viridiplantae</taxon>
        <taxon>Streptophyta</taxon>
        <taxon>Embryophyta</taxon>
        <taxon>Tracheophyta</taxon>
        <taxon>Spermatophyta</taxon>
        <taxon>Magnoliopsida</taxon>
        <taxon>eudicotyledons</taxon>
        <taxon>Gunneridae</taxon>
        <taxon>Pentapetalae</taxon>
        <taxon>asterids</taxon>
        <taxon>campanulids</taxon>
        <taxon>Asterales</taxon>
        <taxon>Asteraceae</taxon>
        <taxon>Cichorioideae</taxon>
        <taxon>Cichorieae</taxon>
        <taxon>Cichoriinae</taxon>
        <taxon>Cichorium</taxon>
    </lineage>
</organism>
<sequence>MVIVACGAIYNGGRAGCGCYCRRKQPSPRRKSKTAITGSRHHSRGQGEVVATVADDSPCQKLPSPETAMTGGRACYYSLSSLICET</sequence>
<dbReference type="EMBL" id="CM042012">
    <property type="protein sequence ID" value="KAI3752478.1"/>
    <property type="molecule type" value="Genomic_DNA"/>
</dbReference>
<evidence type="ECO:0000313" key="1">
    <source>
        <dbReference type="EMBL" id="KAI3752478.1"/>
    </source>
</evidence>
<gene>
    <name evidence="1" type="ORF">L2E82_24511</name>
</gene>
<reference evidence="1 2" key="2">
    <citation type="journal article" date="2022" name="Mol. Ecol. Resour.">
        <title>The genomes of chicory, endive, great burdock and yacon provide insights into Asteraceae paleo-polyploidization history and plant inulin production.</title>
        <authorList>
            <person name="Fan W."/>
            <person name="Wang S."/>
            <person name="Wang H."/>
            <person name="Wang A."/>
            <person name="Jiang F."/>
            <person name="Liu H."/>
            <person name="Zhao H."/>
            <person name="Xu D."/>
            <person name="Zhang Y."/>
        </authorList>
    </citation>
    <scope>NUCLEOTIDE SEQUENCE [LARGE SCALE GENOMIC DNA]</scope>
    <source>
        <strain evidence="2">cv. Punajuju</strain>
        <tissue evidence="1">Leaves</tissue>
    </source>
</reference>
<dbReference type="Proteomes" id="UP001055811">
    <property type="component" value="Linkage Group LG04"/>
</dbReference>
<accession>A0ACB9E1P9</accession>
<proteinExistence type="predicted"/>
<evidence type="ECO:0000313" key="2">
    <source>
        <dbReference type="Proteomes" id="UP001055811"/>
    </source>
</evidence>
<keyword evidence="2" id="KW-1185">Reference proteome</keyword>
<protein>
    <submittedName>
        <fullName evidence="1">Uncharacterized protein</fullName>
    </submittedName>
</protein>
<name>A0ACB9E1P9_CICIN</name>
<reference evidence="2" key="1">
    <citation type="journal article" date="2022" name="Mol. Ecol. Resour.">
        <title>The genomes of chicory, endive, great burdock and yacon provide insights into Asteraceae palaeo-polyploidization history and plant inulin production.</title>
        <authorList>
            <person name="Fan W."/>
            <person name="Wang S."/>
            <person name="Wang H."/>
            <person name="Wang A."/>
            <person name="Jiang F."/>
            <person name="Liu H."/>
            <person name="Zhao H."/>
            <person name="Xu D."/>
            <person name="Zhang Y."/>
        </authorList>
    </citation>
    <scope>NUCLEOTIDE SEQUENCE [LARGE SCALE GENOMIC DNA]</scope>
    <source>
        <strain evidence="2">cv. Punajuju</strain>
    </source>
</reference>
<comment type="caution">
    <text evidence="1">The sequence shown here is derived from an EMBL/GenBank/DDBJ whole genome shotgun (WGS) entry which is preliminary data.</text>
</comment>